<feature type="compositionally biased region" description="Polar residues" evidence="1">
    <location>
        <begin position="284"/>
        <end position="301"/>
    </location>
</feature>
<dbReference type="Proteomes" id="UP000316270">
    <property type="component" value="Chromosome 14"/>
</dbReference>
<reference evidence="2 3" key="1">
    <citation type="submission" date="2019-07" db="EMBL/GenBank/DDBJ databases">
        <title>Finished genome of Venturia effusa.</title>
        <authorList>
            <person name="Young C.A."/>
            <person name="Cox M.P."/>
            <person name="Ganley A.R.D."/>
            <person name="David W.J."/>
        </authorList>
    </citation>
    <scope>NUCLEOTIDE SEQUENCE [LARGE SCALE GENOMIC DNA]</scope>
    <source>
        <strain evidence="3">albino</strain>
    </source>
</reference>
<evidence type="ECO:0000256" key="1">
    <source>
        <dbReference type="SAM" id="MobiDB-lite"/>
    </source>
</evidence>
<feature type="compositionally biased region" description="Basic and acidic residues" evidence="1">
    <location>
        <begin position="479"/>
        <end position="496"/>
    </location>
</feature>
<feature type="compositionally biased region" description="Basic and acidic residues" evidence="1">
    <location>
        <begin position="643"/>
        <end position="660"/>
    </location>
</feature>
<feature type="region of interest" description="Disordered" evidence="1">
    <location>
        <begin position="459"/>
        <end position="513"/>
    </location>
</feature>
<dbReference type="EMBL" id="CP042198">
    <property type="protein sequence ID" value="QDS75939.1"/>
    <property type="molecule type" value="Genomic_DNA"/>
</dbReference>
<feature type="compositionally biased region" description="Basic and acidic residues" evidence="1">
    <location>
        <begin position="86"/>
        <end position="95"/>
    </location>
</feature>
<evidence type="ECO:0000313" key="3">
    <source>
        <dbReference type="Proteomes" id="UP000316270"/>
    </source>
</evidence>
<feature type="region of interest" description="Disordered" evidence="1">
    <location>
        <begin position="1"/>
        <end position="32"/>
    </location>
</feature>
<name>A0A517LJX2_9PEZI</name>
<feature type="compositionally biased region" description="Basic and acidic residues" evidence="1">
    <location>
        <begin position="194"/>
        <end position="204"/>
    </location>
</feature>
<accession>A0A517LJX2</accession>
<feature type="compositionally biased region" description="Basic and acidic residues" evidence="1">
    <location>
        <begin position="67"/>
        <end position="78"/>
    </location>
</feature>
<organism evidence="2 3">
    <name type="scientific">Venturia effusa</name>
    <dbReference type="NCBI Taxonomy" id="50376"/>
    <lineage>
        <taxon>Eukaryota</taxon>
        <taxon>Fungi</taxon>
        <taxon>Dikarya</taxon>
        <taxon>Ascomycota</taxon>
        <taxon>Pezizomycotina</taxon>
        <taxon>Dothideomycetes</taxon>
        <taxon>Pleosporomycetidae</taxon>
        <taxon>Venturiales</taxon>
        <taxon>Venturiaceae</taxon>
        <taxon>Venturia</taxon>
    </lineage>
</organism>
<evidence type="ECO:0000313" key="2">
    <source>
        <dbReference type="EMBL" id="QDS75939.1"/>
    </source>
</evidence>
<keyword evidence="3" id="KW-1185">Reference proteome</keyword>
<sequence length="673" mass="75022">MVPPEGVCSIDEREGDYETRSQAAAAVRRSNTKITKPLPEPITWVEGVPDACSQHQLDSHIVSLEAENEKKERAEEQAHGLAVSTNDDHRRESSSHPHHQGSSQVTLDEAHSQVLSTPVDPRLNQRDSTIGSSPLSQMDAKKKRRSATIRTVLRKVFGRKEKTQSKPLSPIPGPSPKHEHSRSEPIPSTPTKFESIRSHEEVRKQHPLRSQPSRDYPSRPVMTPPVLPFPMNINAPDPSASPSNYLSFETEPRVHRRRATLPSIVLSPDDAALLRTMWSSSELHPISSSTRNQGQSLSSPNIGLAVTSGKLENPKRRSRSSSALRELSTAQGQDTGSRRRSSEIRYWRTSHMMMQRFENDRRVSTISDRECRIDDSTIVASAHGSTSEVSDAFAKTDSSFRADNVNAFDFGSKAMEPSSIDKHASVVEARLSHLEFNMQHLSLSLQEATQQKTLQPFVIDQAPIQRRSHSSLNSSRNEPMLEFKDAVPRKRNKSPDQHAQTSSTSVAPSSQSPASLYLPFSGRFSPLDPDVISRGPAQTIQPSMSQAVHQAHAASLEEVVPSPLLYDQLAPLYNALRYERTIRKELETQVQQLRREVFELSKSVARLRGDEGLPTPSPEATLPNEIQQRNEGNKFSGDDSDDEGKAHAEKWATPREEKSPRPWGRTSPDGEMF</sequence>
<gene>
    <name evidence="2" type="ORF">FKW77_003150</name>
</gene>
<feature type="compositionally biased region" description="Basic residues" evidence="1">
    <location>
        <begin position="141"/>
        <end position="157"/>
    </location>
</feature>
<feature type="region of interest" description="Disordered" evidence="1">
    <location>
        <begin position="284"/>
        <end position="344"/>
    </location>
</feature>
<dbReference type="AlphaFoldDB" id="A0A517LJX2"/>
<dbReference type="OrthoDB" id="5428925at2759"/>
<feature type="compositionally biased region" description="Basic and acidic residues" evidence="1">
    <location>
        <begin position="10"/>
        <end position="19"/>
    </location>
</feature>
<feature type="region of interest" description="Disordered" evidence="1">
    <location>
        <begin position="59"/>
        <end position="246"/>
    </location>
</feature>
<feature type="compositionally biased region" description="Low complexity" evidence="1">
    <location>
        <begin position="500"/>
        <end position="513"/>
    </location>
</feature>
<proteinExistence type="predicted"/>
<feature type="region of interest" description="Disordered" evidence="1">
    <location>
        <begin position="608"/>
        <end position="673"/>
    </location>
</feature>
<protein>
    <submittedName>
        <fullName evidence="2">Uncharacterized protein</fullName>
    </submittedName>
</protein>
<feature type="compositionally biased region" description="Polar residues" evidence="1">
    <location>
        <begin position="126"/>
        <end position="136"/>
    </location>
</feature>